<feature type="binding site" evidence="4">
    <location>
        <position position="81"/>
    </location>
    <ligand>
        <name>substrate</name>
    </ligand>
</feature>
<evidence type="ECO:0000256" key="5">
    <source>
        <dbReference type="PIRSR" id="PIRSR015582-2"/>
    </source>
</evidence>
<evidence type="ECO:0000313" key="7">
    <source>
        <dbReference type="EMBL" id="MRV74009.1"/>
    </source>
</evidence>
<dbReference type="RefSeq" id="WP_154377142.1">
    <property type="nucleotide sequence ID" value="NZ_WKJJ01000012.1"/>
</dbReference>
<dbReference type="Pfam" id="PF03328">
    <property type="entry name" value="HpcH_HpaI"/>
    <property type="match status" value="1"/>
</dbReference>
<dbReference type="InterPro" id="IPR015813">
    <property type="entry name" value="Pyrv/PenolPyrv_kinase-like_dom"/>
</dbReference>
<keyword evidence="2 5" id="KW-0479">Metal-binding</keyword>
<sequence length="282" mass="29527">MSTAVQATPPDARLALAHTFLMVPGDRPAQFAQACASGADAVVIDLEDAVAPAAKGAARDALANWLDSPEGRAPHVPVLVRVNCVNSGCFGDDLVLCHRPGIAGIVLPKTERVNDVASASSTAPLFPMIETALGFSRLAEIAAAPRVQRLMFGAADFCVDLRIMGDGDALLYFRSQIVLASRLAGLHRPVDGGTLETGGGGTAAEAARHAYRLGFGGKLCLHAEQVDPVARAFAPSAEETAWARRVLAAAADTHAPMLDGQVLDKAMILLARQISSDARRYQ</sequence>
<evidence type="ECO:0000256" key="1">
    <source>
        <dbReference type="ARBA" id="ARBA00001946"/>
    </source>
</evidence>
<reference evidence="7 8" key="1">
    <citation type="submission" date="2019-11" db="EMBL/GenBank/DDBJ databases">
        <title>Novel species isolated from a subtropical stream in China.</title>
        <authorList>
            <person name="Lu H."/>
        </authorList>
    </citation>
    <scope>NUCLEOTIDE SEQUENCE [LARGE SCALE GENOMIC DNA]</scope>
    <source>
        <strain evidence="7 8">FT92W</strain>
    </source>
</reference>
<dbReference type="SUPFAM" id="SSF51621">
    <property type="entry name" value="Phosphoenolpyruvate/pyruvate domain"/>
    <property type="match status" value="1"/>
</dbReference>
<dbReference type="GO" id="GO:0006107">
    <property type="term" value="P:oxaloacetate metabolic process"/>
    <property type="evidence" value="ECO:0007669"/>
    <property type="project" value="TreeGrafter"/>
</dbReference>
<dbReference type="InterPro" id="IPR011206">
    <property type="entry name" value="Citrate_lyase_beta/mcl1/mcl2"/>
</dbReference>
<feature type="binding site" evidence="5">
    <location>
        <position position="130"/>
    </location>
    <ligand>
        <name>Mg(2+)</name>
        <dbReference type="ChEBI" id="CHEBI:18420"/>
    </ligand>
</feature>
<keyword evidence="7" id="KW-0456">Lyase</keyword>
<keyword evidence="3 5" id="KW-0460">Magnesium</keyword>
<comment type="caution">
    <text evidence="7">The sequence shown here is derived from an EMBL/GenBank/DDBJ whole genome shotgun (WGS) entry which is preliminary data.</text>
</comment>
<dbReference type="PANTHER" id="PTHR32308">
    <property type="entry name" value="LYASE BETA SUBUNIT, PUTATIVE (AFU_ORTHOLOGUE AFUA_4G13030)-RELATED"/>
    <property type="match status" value="1"/>
</dbReference>
<dbReference type="Gene3D" id="3.20.20.60">
    <property type="entry name" value="Phosphoenolpyruvate-binding domains"/>
    <property type="match status" value="1"/>
</dbReference>
<feature type="binding site" evidence="4">
    <location>
        <position position="130"/>
    </location>
    <ligand>
        <name>substrate</name>
    </ligand>
</feature>
<dbReference type="PANTHER" id="PTHR32308:SF10">
    <property type="entry name" value="CITRATE LYASE SUBUNIT BETA"/>
    <property type="match status" value="1"/>
</dbReference>
<dbReference type="AlphaFoldDB" id="A0A7X2LVK4"/>
<accession>A0A7X2LVK4</accession>
<evidence type="ECO:0000313" key="8">
    <source>
        <dbReference type="Proteomes" id="UP000446768"/>
    </source>
</evidence>
<dbReference type="EMBL" id="WKJJ01000012">
    <property type="protein sequence ID" value="MRV74009.1"/>
    <property type="molecule type" value="Genomic_DNA"/>
</dbReference>
<evidence type="ECO:0000256" key="2">
    <source>
        <dbReference type="ARBA" id="ARBA00022723"/>
    </source>
</evidence>
<proteinExistence type="predicted"/>
<dbReference type="GO" id="GO:0000287">
    <property type="term" value="F:magnesium ion binding"/>
    <property type="evidence" value="ECO:0007669"/>
    <property type="project" value="TreeGrafter"/>
</dbReference>
<name>A0A7X2LVK4_9BURK</name>
<organism evidence="7 8">
    <name type="scientific">Pseudoduganella rivuli</name>
    <dbReference type="NCBI Taxonomy" id="2666085"/>
    <lineage>
        <taxon>Bacteria</taxon>
        <taxon>Pseudomonadati</taxon>
        <taxon>Pseudomonadota</taxon>
        <taxon>Betaproteobacteria</taxon>
        <taxon>Burkholderiales</taxon>
        <taxon>Oxalobacteraceae</taxon>
        <taxon>Telluria group</taxon>
        <taxon>Pseudoduganella</taxon>
    </lineage>
</organism>
<dbReference type="GO" id="GO:0016829">
    <property type="term" value="F:lyase activity"/>
    <property type="evidence" value="ECO:0007669"/>
    <property type="project" value="UniProtKB-KW"/>
</dbReference>
<dbReference type="InterPro" id="IPR040442">
    <property type="entry name" value="Pyrv_kinase-like_dom_sf"/>
</dbReference>
<protein>
    <submittedName>
        <fullName evidence="7">CoA ester lyase</fullName>
    </submittedName>
</protein>
<dbReference type="InterPro" id="IPR005000">
    <property type="entry name" value="Aldolase/citrate-lyase_domain"/>
</dbReference>
<evidence type="ECO:0000259" key="6">
    <source>
        <dbReference type="Pfam" id="PF03328"/>
    </source>
</evidence>
<feature type="binding site" evidence="5">
    <location>
        <position position="156"/>
    </location>
    <ligand>
        <name>Mg(2+)</name>
        <dbReference type="ChEBI" id="CHEBI:18420"/>
    </ligand>
</feature>
<dbReference type="PIRSF" id="PIRSF015582">
    <property type="entry name" value="Cit_lyase_B"/>
    <property type="match status" value="1"/>
</dbReference>
<evidence type="ECO:0000256" key="4">
    <source>
        <dbReference type="PIRSR" id="PIRSR015582-1"/>
    </source>
</evidence>
<feature type="domain" description="HpcH/HpaI aldolase/citrate lyase" evidence="6">
    <location>
        <begin position="20"/>
        <end position="223"/>
    </location>
</feature>
<gene>
    <name evidence="7" type="ORF">GJ700_20065</name>
</gene>
<keyword evidence="8" id="KW-1185">Reference proteome</keyword>
<evidence type="ECO:0000256" key="3">
    <source>
        <dbReference type="ARBA" id="ARBA00022842"/>
    </source>
</evidence>
<comment type="cofactor">
    <cofactor evidence="1">
        <name>Mg(2+)</name>
        <dbReference type="ChEBI" id="CHEBI:18420"/>
    </cofactor>
</comment>
<dbReference type="Proteomes" id="UP000446768">
    <property type="component" value="Unassembled WGS sequence"/>
</dbReference>